<keyword evidence="5 8" id="KW-1133">Transmembrane helix</keyword>
<keyword evidence="12" id="KW-1185">Reference proteome</keyword>
<dbReference type="InterPro" id="IPR003838">
    <property type="entry name" value="ABC3_permease_C"/>
</dbReference>
<dbReference type="InterPro" id="IPR025857">
    <property type="entry name" value="MacB_PCD"/>
</dbReference>
<dbReference type="Pfam" id="PF12704">
    <property type="entry name" value="MacB_PCD"/>
    <property type="match status" value="1"/>
</dbReference>
<comment type="similarity">
    <text evidence="2">Belongs to the ABC-4 integral membrane protein family. LolC/E subfamily.</text>
</comment>
<dbReference type="RefSeq" id="WP_163109608.1">
    <property type="nucleotide sequence ID" value="NZ_JAAAWP010000001.1"/>
</dbReference>
<dbReference type="AlphaFoldDB" id="A0A6L9MQ25"/>
<feature type="region of interest" description="Disordered" evidence="7">
    <location>
        <begin position="85"/>
        <end position="117"/>
    </location>
</feature>
<feature type="transmembrane region" description="Helical" evidence="8">
    <location>
        <begin position="347"/>
        <end position="368"/>
    </location>
</feature>
<feature type="transmembrane region" description="Helical" evidence="8">
    <location>
        <begin position="31"/>
        <end position="53"/>
    </location>
</feature>
<evidence type="ECO:0000313" key="11">
    <source>
        <dbReference type="EMBL" id="NDW20304.1"/>
    </source>
</evidence>
<feature type="transmembrane region" description="Helical" evidence="8">
    <location>
        <begin position="388"/>
        <end position="414"/>
    </location>
</feature>
<accession>A0A6L9MQ25</accession>
<evidence type="ECO:0000256" key="2">
    <source>
        <dbReference type="ARBA" id="ARBA00005236"/>
    </source>
</evidence>
<evidence type="ECO:0000256" key="1">
    <source>
        <dbReference type="ARBA" id="ARBA00004651"/>
    </source>
</evidence>
<comment type="caution">
    <text evidence="11">The sequence shown here is derived from an EMBL/GenBank/DDBJ whole genome shotgun (WGS) entry which is preliminary data.</text>
</comment>
<dbReference type="Proteomes" id="UP000478837">
    <property type="component" value="Unassembled WGS sequence"/>
</dbReference>
<sequence>MSYLLSASIAYRYAKSRKANQTSFVSFINRFSVAGIALGLMALIIVVSVMNGLEGQLKQRILGIVPHIEITSDAKSDINETITQAHTSAKANTKTNTKTPTLSENPVSETPTQNSSQVVKEVITETPMQPVADAGEIFDTSTPSLLDLINGYLSKTPMQEVLAVMAYRETEAVVQSRKDLRGVQLHGIQPLGMKQHTMVANNMEQGRFSDLESGSFRVIVGRALALKLDVRVGDRMRVMVAGASVYTPFGRMPSQRLVTVSGIFDMGSQMDDKVLYMNIDDVNRLVRDPKAKGESVRLFLNDAFNYLAIVNTLKAELGVRASHIKTWRERQGPLFDAVKMEKNMMMLMLLLIIAVAAFNIISALVMVVSEKQGDIAVLQTQGMTPKTIMLIFILNGLFNGVKGAGIGLILGCLVTSQLNNILELVNSPLALAADGSGLPIEMDISQIASITLFSMLLCIAASIYPAYKAMQIQPSQALQNE</sequence>
<evidence type="ECO:0000259" key="9">
    <source>
        <dbReference type="Pfam" id="PF02687"/>
    </source>
</evidence>
<keyword evidence="6 8" id="KW-0472">Membrane</keyword>
<dbReference type="InterPro" id="IPR051447">
    <property type="entry name" value="Lipoprotein-release_system"/>
</dbReference>
<evidence type="ECO:0000256" key="5">
    <source>
        <dbReference type="ARBA" id="ARBA00022989"/>
    </source>
</evidence>
<evidence type="ECO:0000256" key="6">
    <source>
        <dbReference type="ARBA" id="ARBA00023136"/>
    </source>
</evidence>
<evidence type="ECO:0000259" key="10">
    <source>
        <dbReference type="Pfam" id="PF12704"/>
    </source>
</evidence>
<keyword evidence="3" id="KW-1003">Cell membrane</keyword>
<dbReference type="PANTHER" id="PTHR30489">
    <property type="entry name" value="LIPOPROTEIN-RELEASING SYSTEM TRANSMEMBRANE PROTEIN LOLE"/>
    <property type="match status" value="1"/>
</dbReference>
<dbReference type="EMBL" id="JAAAWP010000001">
    <property type="protein sequence ID" value="NDW20304.1"/>
    <property type="molecule type" value="Genomic_DNA"/>
</dbReference>
<protein>
    <submittedName>
        <fullName evidence="11">FtsX-like permease family protein</fullName>
    </submittedName>
</protein>
<evidence type="ECO:0000313" key="12">
    <source>
        <dbReference type="Proteomes" id="UP000478837"/>
    </source>
</evidence>
<feature type="transmembrane region" description="Helical" evidence="8">
    <location>
        <begin position="446"/>
        <end position="467"/>
    </location>
</feature>
<dbReference type="GO" id="GO:0044874">
    <property type="term" value="P:lipoprotein localization to outer membrane"/>
    <property type="evidence" value="ECO:0007669"/>
    <property type="project" value="TreeGrafter"/>
</dbReference>
<feature type="domain" description="MacB-like periplasmic core" evidence="10">
    <location>
        <begin position="32"/>
        <end position="285"/>
    </location>
</feature>
<dbReference type="Pfam" id="PF02687">
    <property type="entry name" value="FtsX"/>
    <property type="match status" value="1"/>
</dbReference>
<evidence type="ECO:0000256" key="7">
    <source>
        <dbReference type="SAM" id="MobiDB-lite"/>
    </source>
</evidence>
<feature type="domain" description="ABC3 transporter permease C-terminal" evidence="9">
    <location>
        <begin position="347"/>
        <end position="474"/>
    </location>
</feature>
<organism evidence="11 12">
    <name type="scientific">Alteromonas hispanica</name>
    <dbReference type="NCBI Taxonomy" id="315421"/>
    <lineage>
        <taxon>Bacteria</taxon>
        <taxon>Pseudomonadati</taxon>
        <taxon>Pseudomonadota</taxon>
        <taxon>Gammaproteobacteria</taxon>
        <taxon>Alteromonadales</taxon>
        <taxon>Alteromonadaceae</taxon>
        <taxon>Alteromonas/Salinimonas group</taxon>
        <taxon>Alteromonas</taxon>
    </lineage>
</organism>
<proteinExistence type="inferred from homology"/>
<gene>
    <name evidence="11" type="ORF">GTW09_02005</name>
</gene>
<keyword evidence="4 8" id="KW-0812">Transmembrane</keyword>
<reference evidence="11 12" key="1">
    <citation type="submission" date="2020-01" db="EMBL/GenBank/DDBJ databases">
        <title>Genomes of bacteria type strains.</title>
        <authorList>
            <person name="Chen J."/>
            <person name="Zhu S."/>
            <person name="Yang J."/>
        </authorList>
    </citation>
    <scope>NUCLEOTIDE SEQUENCE [LARGE SCALE GENOMIC DNA]</scope>
    <source>
        <strain evidence="11 12">LMG 22958</strain>
    </source>
</reference>
<dbReference type="PANTHER" id="PTHR30489:SF8">
    <property type="entry name" value="LIPOPROTEIN-RELEASING SYSTEM TRANSMEMBRANE PROTEIN LOLC"/>
    <property type="match status" value="1"/>
</dbReference>
<feature type="compositionally biased region" description="Low complexity" evidence="7">
    <location>
        <begin position="87"/>
        <end position="101"/>
    </location>
</feature>
<evidence type="ECO:0000256" key="8">
    <source>
        <dbReference type="SAM" id="Phobius"/>
    </source>
</evidence>
<feature type="compositionally biased region" description="Polar residues" evidence="7">
    <location>
        <begin position="102"/>
        <end position="117"/>
    </location>
</feature>
<comment type="subcellular location">
    <subcellularLocation>
        <location evidence="1">Cell membrane</location>
        <topology evidence="1">Multi-pass membrane protein</topology>
    </subcellularLocation>
</comment>
<name>A0A6L9MQ25_9ALTE</name>
<dbReference type="GO" id="GO:0098797">
    <property type="term" value="C:plasma membrane protein complex"/>
    <property type="evidence" value="ECO:0007669"/>
    <property type="project" value="TreeGrafter"/>
</dbReference>
<evidence type="ECO:0000256" key="4">
    <source>
        <dbReference type="ARBA" id="ARBA00022692"/>
    </source>
</evidence>
<evidence type="ECO:0000256" key="3">
    <source>
        <dbReference type="ARBA" id="ARBA00022475"/>
    </source>
</evidence>